<dbReference type="KEGG" id="tmc:LMI_1624"/>
<dbReference type="PANTHER" id="PTHR23028:SF53">
    <property type="entry name" value="ACYL_TRANSF_3 DOMAIN-CONTAINING PROTEIN"/>
    <property type="match status" value="1"/>
</dbReference>
<dbReference type="Pfam" id="PF01757">
    <property type="entry name" value="Acyl_transf_3"/>
    <property type="match status" value="1"/>
</dbReference>
<accession>A0A098GEL7</accession>
<keyword evidence="4" id="KW-0808">Transferase</keyword>
<feature type="transmembrane region" description="Helical" evidence="1">
    <location>
        <begin position="346"/>
        <end position="368"/>
    </location>
</feature>
<feature type="transmembrane region" description="Helical" evidence="1">
    <location>
        <begin position="193"/>
        <end position="213"/>
    </location>
</feature>
<evidence type="ECO:0000256" key="1">
    <source>
        <dbReference type="SAM" id="Phobius"/>
    </source>
</evidence>
<dbReference type="GO" id="GO:0016020">
    <property type="term" value="C:membrane"/>
    <property type="evidence" value="ECO:0007669"/>
    <property type="project" value="TreeGrafter"/>
</dbReference>
<dbReference type="InterPro" id="IPR043968">
    <property type="entry name" value="SGNH"/>
</dbReference>
<evidence type="ECO:0000313" key="4">
    <source>
        <dbReference type="EMBL" id="CEG60923.1"/>
    </source>
</evidence>
<feature type="transmembrane region" description="Helical" evidence="1">
    <location>
        <begin position="316"/>
        <end position="334"/>
    </location>
</feature>
<keyword evidence="1" id="KW-0472">Membrane</keyword>
<name>A0A098GEL7_LEGMI</name>
<dbReference type="InterPro" id="IPR050879">
    <property type="entry name" value="Acyltransferase_3"/>
</dbReference>
<evidence type="ECO:0000313" key="5">
    <source>
        <dbReference type="Proteomes" id="UP000032414"/>
    </source>
</evidence>
<protein>
    <submittedName>
        <fullName evidence="4">Acyltransferase</fullName>
    </submittedName>
</protein>
<sequence>MLGMKYRPDVDGLRAVAILFVLFFHSGLKLFPSGFVGVDLFFVISGFLITSIIHESIQNNHFSFIEFYNRRLWRLQPVFICLLVVVTLLALLFYLPDDLVQYAKSARKTSIFTSNSYFSRVTTGYFAADSNQLPLLHTWSLSIEWQCYFILPVVIYLLNKGVAKRHLSKIIFGLTLLFLALALYFSTHNAAKTYYQFSSRIFEFLIGSCVALIPRQIPLNKIVLNLINLLALLALFYVATRTHISFGFPNGYALLLCVAAGTLIATGNHPQSLVTKCLATKPLVFIGLISYSLYIWHWPVFAFIHYLGIENTNRTIFIALLVSLILAYLSWRFIEKPARKLNHLKFGYTLIFLLALPIGLMHLNSVLIKNYSGFPHRFSNEVVNVFEQLKQYDVIQREKCLGKHSVDINSYCTFGAKNPNSKTSLMIGDSFSNHSWRFIDTLAKEANVSVLAQATPGCLALPGIYLYDWSTHKNTVYHECHQETKRYYDMIKANHYDFVIIGQSWGGYLGTNVINRLNDERSVPLTKKRIKIALDKALHTITDSGSIPVIIKATASSTSNLRDCFFKHVKQRKKYHPEQCDFNLQTEVDPWLDSLFLKMQKKYSQLIIIDPRKVQCTNGRCRADINGVPVFRDVAHITDYASYQFAKLYLQQYKNPLII</sequence>
<evidence type="ECO:0000259" key="2">
    <source>
        <dbReference type="Pfam" id="PF01757"/>
    </source>
</evidence>
<feature type="transmembrane region" description="Helical" evidence="1">
    <location>
        <begin position="170"/>
        <end position="187"/>
    </location>
</feature>
<dbReference type="EMBL" id="LN614830">
    <property type="protein sequence ID" value="CEG60923.1"/>
    <property type="molecule type" value="Genomic_DNA"/>
</dbReference>
<keyword evidence="4" id="KW-0012">Acyltransferase</keyword>
<organism evidence="4 5">
    <name type="scientific">Legionella micdadei</name>
    <name type="common">Tatlockia micdadei</name>
    <dbReference type="NCBI Taxonomy" id="451"/>
    <lineage>
        <taxon>Bacteria</taxon>
        <taxon>Pseudomonadati</taxon>
        <taxon>Pseudomonadota</taxon>
        <taxon>Gammaproteobacteria</taxon>
        <taxon>Legionellales</taxon>
        <taxon>Legionellaceae</taxon>
        <taxon>Legionella</taxon>
    </lineage>
</organism>
<dbReference type="GO" id="GO:0009103">
    <property type="term" value="P:lipopolysaccharide biosynthetic process"/>
    <property type="evidence" value="ECO:0007669"/>
    <property type="project" value="TreeGrafter"/>
</dbReference>
<feature type="transmembrane region" description="Helical" evidence="1">
    <location>
        <begin position="222"/>
        <end position="240"/>
    </location>
</feature>
<keyword evidence="1" id="KW-0812">Transmembrane</keyword>
<feature type="transmembrane region" description="Helical" evidence="1">
    <location>
        <begin position="139"/>
        <end position="158"/>
    </location>
</feature>
<keyword evidence="1" id="KW-1133">Transmembrane helix</keyword>
<feature type="transmembrane region" description="Helical" evidence="1">
    <location>
        <begin position="12"/>
        <end position="28"/>
    </location>
</feature>
<dbReference type="Proteomes" id="UP000032414">
    <property type="component" value="Chromosome I"/>
</dbReference>
<feature type="transmembrane region" description="Helical" evidence="1">
    <location>
        <begin position="278"/>
        <end position="296"/>
    </location>
</feature>
<proteinExistence type="predicted"/>
<gene>
    <name evidence="4" type="ORF">LMI_1624</name>
</gene>
<evidence type="ECO:0000259" key="3">
    <source>
        <dbReference type="Pfam" id="PF19040"/>
    </source>
</evidence>
<dbReference type="AlphaFoldDB" id="A0A098GEL7"/>
<dbReference type="GO" id="GO:0016747">
    <property type="term" value="F:acyltransferase activity, transferring groups other than amino-acyl groups"/>
    <property type="evidence" value="ECO:0007669"/>
    <property type="project" value="InterPro"/>
</dbReference>
<feature type="transmembrane region" description="Helical" evidence="1">
    <location>
        <begin position="246"/>
        <end position="266"/>
    </location>
</feature>
<feature type="domain" description="SGNH" evidence="3">
    <location>
        <begin position="400"/>
        <end position="650"/>
    </location>
</feature>
<dbReference type="PANTHER" id="PTHR23028">
    <property type="entry name" value="ACETYLTRANSFERASE"/>
    <property type="match status" value="1"/>
</dbReference>
<feature type="domain" description="Acyltransferase 3" evidence="2">
    <location>
        <begin position="9"/>
        <end position="331"/>
    </location>
</feature>
<feature type="transmembrane region" description="Helical" evidence="1">
    <location>
        <begin position="75"/>
        <end position="95"/>
    </location>
</feature>
<dbReference type="InterPro" id="IPR002656">
    <property type="entry name" value="Acyl_transf_3_dom"/>
</dbReference>
<dbReference type="Pfam" id="PF19040">
    <property type="entry name" value="SGNH"/>
    <property type="match status" value="1"/>
</dbReference>
<dbReference type="STRING" id="451.B6N58_07480"/>
<reference evidence="5" key="1">
    <citation type="submission" date="2014-09" db="EMBL/GenBank/DDBJ databases">
        <authorList>
            <person name="Gomez-Valero L."/>
        </authorList>
    </citation>
    <scope>NUCLEOTIDE SEQUENCE [LARGE SCALE GENOMIC DNA]</scope>
    <source>
        <strain evidence="5">ATCC33218</strain>
    </source>
</reference>
<feature type="transmembrane region" description="Helical" evidence="1">
    <location>
        <begin position="34"/>
        <end position="54"/>
    </location>
</feature>
<dbReference type="HOGENOM" id="CLU_005679_10_2_6"/>